<dbReference type="PROSITE" id="PS01234">
    <property type="entry name" value="GATB"/>
    <property type="match status" value="1"/>
</dbReference>
<dbReference type="RefSeq" id="WP_248667545.1">
    <property type="nucleotide sequence ID" value="NZ_JALPRX010000057.1"/>
</dbReference>
<dbReference type="InterPro" id="IPR018027">
    <property type="entry name" value="Asn/Gln_amidotransferase"/>
</dbReference>
<dbReference type="Gene3D" id="1.10.10.410">
    <property type="match status" value="1"/>
</dbReference>
<dbReference type="NCBIfam" id="TIGR00133">
    <property type="entry name" value="gatB"/>
    <property type="match status" value="1"/>
</dbReference>
<comment type="function">
    <text evidence="8 11">Allows the formation of correctly charged Asn-tRNA(Asn) or Gln-tRNA(Gln) through the transamidation of misacylated Asp-tRNA(Asn) or Glu-tRNA(Gln) in organisms which lack either or both of asparaginyl-tRNA or glutaminyl-tRNA synthetases. The reaction takes place in the presence of glutamine and ATP through an activated phospho-Asp-tRNA(Asn) or phospho-Glu-tRNA(Gln).</text>
</comment>
<dbReference type="NCBIfam" id="NF004015">
    <property type="entry name" value="PRK05477.1-5"/>
    <property type="match status" value="1"/>
</dbReference>
<dbReference type="NCBIfam" id="NF004012">
    <property type="entry name" value="PRK05477.1-2"/>
    <property type="match status" value="1"/>
</dbReference>
<dbReference type="AlphaFoldDB" id="A0A9X2BVS7"/>
<comment type="catalytic activity">
    <reaction evidence="9 11">
        <text>L-aspartyl-tRNA(Asn) + L-glutamine + ATP + H2O = L-asparaginyl-tRNA(Asn) + L-glutamate + ADP + phosphate + 2 H(+)</text>
        <dbReference type="Rhea" id="RHEA:14513"/>
        <dbReference type="Rhea" id="RHEA-COMP:9674"/>
        <dbReference type="Rhea" id="RHEA-COMP:9677"/>
        <dbReference type="ChEBI" id="CHEBI:15377"/>
        <dbReference type="ChEBI" id="CHEBI:15378"/>
        <dbReference type="ChEBI" id="CHEBI:29985"/>
        <dbReference type="ChEBI" id="CHEBI:30616"/>
        <dbReference type="ChEBI" id="CHEBI:43474"/>
        <dbReference type="ChEBI" id="CHEBI:58359"/>
        <dbReference type="ChEBI" id="CHEBI:78515"/>
        <dbReference type="ChEBI" id="CHEBI:78516"/>
        <dbReference type="ChEBI" id="CHEBI:456216"/>
    </reaction>
</comment>
<proteinExistence type="inferred from homology"/>
<dbReference type="InterPro" id="IPR014746">
    <property type="entry name" value="Gln_synth/guanido_kin_cat_dom"/>
</dbReference>
<dbReference type="InterPro" id="IPR017959">
    <property type="entry name" value="Asn/Gln-tRNA_amidoTrfase_suB/E"/>
</dbReference>
<protein>
    <recommendedName>
        <fullName evidence="3 11">Aspartyl/glutamyl-tRNA(Asn/Gln) amidotransferase subunit B</fullName>
        <shortName evidence="11">Asp/Glu-ADT subunit B</shortName>
        <ecNumber evidence="11">6.3.5.-</ecNumber>
    </recommendedName>
</protein>
<keyword evidence="7 11" id="KW-0648">Protein biosynthesis</keyword>
<keyword evidence="5 11" id="KW-0547">Nucleotide-binding</keyword>
<dbReference type="PANTHER" id="PTHR11659">
    <property type="entry name" value="GLUTAMYL-TRNA GLN AMIDOTRANSFERASE SUBUNIT B MITOCHONDRIAL AND PROKARYOTIC PET112-RELATED"/>
    <property type="match status" value="1"/>
</dbReference>
<evidence type="ECO:0000256" key="5">
    <source>
        <dbReference type="ARBA" id="ARBA00022741"/>
    </source>
</evidence>
<comment type="similarity">
    <text evidence="1 11">Belongs to the GatB/GatE family. GatB subfamily.</text>
</comment>
<dbReference type="EMBL" id="JALPRX010000057">
    <property type="protein sequence ID" value="MCK8785426.1"/>
    <property type="molecule type" value="Genomic_DNA"/>
</dbReference>
<comment type="caution">
    <text evidence="13">The sequence shown here is derived from an EMBL/GenBank/DDBJ whole genome shotgun (WGS) entry which is preliminary data.</text>
</comment>
<dbReference type="Proteomes" id="UP001139516">
    <property type="component" value="Unassembled WGS sequence"/>
</dbReference>
<evidence type="ECO:0000256" key="4">
    <source>
        <dbReference type="ARBA" id="ARBA00022598"/>
    </source>
</evidence>
<dbReference type="EC" id="6.3.5.-" evidence="11"/>
<dbReference type="InterPro" id="IPR006075">
    <property type="entry name" value="Asn/Gln-tRNA_Trfase_suB/E_cat"/>
</dbReference>
<evidence type="ECO:0000313" key="14">
    <source>
        <dbReference type="Proteomes" id="UP001139516"/>
    </source>
</evidence>
<dbReference type="GO" id="GO:0070681">
    <property type="term" value="P:glutaminyl-tRNAGln biosynthesis via transamidation"/>
    <property type="evidence" value="ECO:0007669"/>
    <property type="project" value="TreeGrafter"/>
</dbReference>
<evidence type="ECO:0000256" key="1">
    <source>
        <dbReference type="ARBA" id="ARBA00005306"/>
    </source>
</evidence>
<evidence type="ECO:0000256" key="3">
    <source>
        <dbReference type="ARBA" id="ARBA00016923"/>
    </source>
</evidence>
<dbReference type="GO" id="GO:0005524">
    <property type="term" value="F:ATP binding"/>
    <property type="evidence" value="ECO:0007669"/>
    <property type="project" value="UniProtKB-KW"/>
</dbReference>
<evidence type="ECO:0000256" key="10">
    <source>
        <dbReference type="ARBA" id="ARBA00047913"/>
    </source>
</evidence>
<evidence type="ECO:0000256" key="11">
    <source>
        <dbReference type="HAMAP-Rule" id="MF_00121"/>
    </source>
</evidence>
<feature type="domain" description="Asn/Gln amidotransferase" evidence="12">
    <location>
        <begin position="336"/>
        <end position="482"/>
    </location>
</feature>
<dbReference type="SUPFAM" id="SSF89095">
    <property type="entry name" value="GatB/YqeY motif"/>
    <property type="match status" value="1"/>
</dbReference>
<dbReference type="PANTHER" id="PTHR11659:SF0">
    <property type="entry name" value="GLUTAMYL-TRNA(GLN) AMIDOTRANSFERASE SUBUNIT B, MITOCHONDRIAL"/>
    <property type="match status" value="1"/>
</dbReference>
<dbReference type="SMART" id="SM00845">
    <property type="entry name" value="GatB_Yqey"/>
    <property type="match status" value="1"/>
</dbReference>
<dbReference type="InterPro" id="IPR004413">
    <property type="entry name" value="GatB"/>
</dbReference>
<dbReference type="InterPro" id="IPR042114">
    <property type="entry name" value="GatB_C_1"/>
</dbReference>
<evidence type="ECO:0000256" key="9">
    <source>
        <dbReference type="ARBA" id="ARBA00047380"/>
    </source>
</evidence>
<keyword evidence="6 11" id="KW-0067">ATP-binding</keyword>
<dbReference type="InterPro" id="IPR023168">
    <property type="entry name" value="GatB_Yqey_C_2"/>
</dbReference>
<sequence>MSYTIEGETGPWELVIGLEVHAQVVSQAKLFSGAATEFGAAPNSQVSFVDAGFPGMLPVPNEECVAQAVRTGLGLNAHINLVSRFDRKNYFYADLPQGYQISQLYHPIVGAGRITVELSDGSTKEIGITRLHLEQDAGKSLHDQDPSRSFIDLNRSGVALMEIVSEPDMRSPEEAGAYLTKLRQILRYLGTCDGNMDEGSMRADVNVSVRKHGEPFRTRCEVKNVNSIRFVMQAVEAEARRQIEVWESGGTVDQETRLFDTARGTTRSMRSKEDAHDYRYFPDPDLPPLVLEEAWVAELKAALPELPDARRDRYMRDFGLSAYDAGVLVLEKETAAFYEEVARGRDPKQAANWVMGDFFAALNRTKRDIADPPVSARQLGALLDLMADGTLSGKLAKEVFEAMVETGEDPGAIVERRGLKQVTDSGAIEAVVDKVLAGNADKVAEYRSGKDKLFGFFVGQTMKAMQGKGNPALVNAVLKAKLG</sequence>
<dbReference type="SUPFAM" id="SSF55931">
    <property type="entry name" value="Glutamine synthetase/guanido kinase"/>
    <property type="match status" value="1"/>
</dbReference>
<reference evidence="13" key="1">
    <citation type="submission" date="2022-04" db="EMBL/GenBank/DDBJ databases">
        <title>Roseomonas acroporae sp. nov., isolated from coral Acropora digitifera.</title>
        <authorList>
            <person name="Sun H."/>
        </authorList>
    </citation>
    <scope>NUCLEOTIDE SEQUENCE</scope>
    <source>
        <strain evidence="13">NAR14</strain>
    </source>
</reference>
<accession>A0A9X2BVS7</accession>
<keyword evidence="14" id="KW-1185">Reference proteome</keyword>
<evidence type="ECO:0000313" key="13">
    <source>
        <dbReference type="EMBL" id="MCK8785426.1"/>
    </source>
</evidence>
<gene>
    <name evidence="11 13" type="primary">gatB</name>
    <name evidence="13" type="ORF">M0638_13635</name>
</gene>
<dbReference type="HAMAP" id="MF_00121">
    <property type="entry name" value="GatB"/>
    <property type="match status" value="1"/>
</dbReference>
<dbReference type="InterPro" id="IPR017958">
    <property type="entry name" value="Gln-tRNA_amidoTrfase_suB_CS"/>
</dbReference>
<dbReference type="FunFam" id="1.10.10.410:FF:000001">
    <property type="entry name" value="Aspartyl/glutamyl-tRNA(Asn/Gln) amidotransferase subunit B"/>
    <property type="match status" value="1"/>
</dbReference>
<dbReference type="FunFam" id="1.10.150.380:FF:000001">
    <property type="entry name" value="Aspartyl/glutamyl-tRNA(Asn/Gln) amidotransferase subunit B"/>
    <property type="match status" value="1"/>
</dbReference>
<dbReference type="GO" id="GO:0006412">
    <property type="term" value="P:translation"/>
    <property type="evidence" value="ECO:0007669"/>
    <property type="project" value="UniProtKB-UniRule"/>
</dbReference>
<dbReference type="Gene3D" id="1.10.150.380">
    <property type="entry name" value="GatB domain, N-terminal subdomain"/>
    <property type="match status" value="1"/>
</dbReference>
<comment type="catalytic activity">
    <reaction evidence="10 11">
        <text>L-glutamyl-tRNA(Gln) + L-glutamine + ATP + H2O = L-glutaminyl-tRNA(Gln) + L-glutamate + ADP + phosphate + H(+)</text>
        <dbReference type="Rhea" id="RHEA:17521"/>
        <dbReference type="Rhea" id="RHEA-COMP:9681"/>
        <dbReference type="Rhea" id="RHEA-COMP:9684"/>
        <dbReference type="ChEBI" id="CHEBI:15377"/>
        <dbReference type="ChEBI" id="CHEBI:15378"/>
        <dbReference type="ChEBI" id="CHEBI:29985"/>
        <dbReference type="ChEBI" id="CHEBI:30616"/>
        <dbReference type="ChEBI" id="CHEBI:43474"/>
        <dbReference type="ChEBI" id="CHEBI:58359"/>
        <dbReference type="ChEBI" id="CHEBI:78520"/>
        <dbReference type="ChEBI" id="CHEBI:78521"/>
        <dbReference type="ChEBI" id="CHEBI:456216"/>
    </reaction>
</comment>
<evidence type="ECO:0000256" key="2">
    <source>
        <dbReference type="ARBA" id="ARBA00011123"/>
    </source>
</evidence>
<dbReference type="GO" id="GO:0050567">
    <property type="term" value="F:glutaminyl-tRNA synthase (glutamine-hydrolyzing) activity"/>
    <property type="evidence" value="ECO:0007669"/>
    <property type="project" value="UniProtKB-UniRule"/>
</dbReference>
<organism evidence="13 14">
    <name type="scientific">Roseomonas acroporae</name>
    <dbReference type="NCBI Taxonomy" id="2937791"/>
    <lineage>
        <taxon>Bacteria</taxon>
        <taxon>Pseudomonadati</taxon>
        <taxon>Pseudomonadota</taxon>
        <taxon>Alphaproteobacteria</taxon>
        <taxon>Acetobacterales</taxon>
        <taxon>Roseomonadaceae</taxon>
        <taxon>Roseomonas</taxon>
    </lineage>
</organism>
<evidence type="ECO:0000256" key="6">
    <source>
        <dbReference type="ARBA" id="ARBA00022840"/>
    </source>
</evidence>
<keyword evidence="4 11" id="KW-0436">Ligase</keyword>
<name>A0A9X2BVS7_9PROT</name>
<dbReference type="NCBIfam" id="NF004014">
    <property type="entry name" value="PRK05477.1-4"/>
    <property type="match status" value="1"/>
</dbReference>
<dbReference type="InterPro" id="IPR003789">
    <property type="entry name" value="Asn/Gln_tRNA_amidoTrase-B-like"/>
</dbReference>
<comment type="subunit">
    <text evidence="2 11">Heterotrimer of A, B and C subunits.</text>
</comment>
<dbReference type="Pfam" id="PF02934">
    <property type="entry name" value="GatB_N"/>
    <property type="match status" value="1"/>
</dbReference>
<dbReference type="Pfam" id="PF02637">
    <property type="entry name" value="GatB_Yqey"/>
    <property type="match status" value="1"/>
</dbReference>
<evidence type="ECO:0000256" key="8">
    <source>
        <dbReference type="ARBA" id="ARBA00024799"/>
    </source>
</evidence>
<evidence type="ECO:0000256" key="7">
    <source>
        <dbReference type="ARBA" id="ARBA00022917"/>
    </source>
</evidence>
<evidence type="ECO:0000259" key="12">
    <source>
        <dbReference type="SMART" id="SM00845"/>
    </source>
</evidence>